<sequence>MSTILAVKKILFVPLDWGLGHATRDIPLIREMQNAGCQVFIAAEGKHAALLQQEFPEITIFPLPGYRIQYAQKGKFFGLKIIQQIPKIFKAVRYEQKWLKKIVADYQINAVISDNRFGLYHKDIPCVFITHQLLIKTPFGGWSERILQKINYHFINKYSQCWIPDFEGNDNLSGELAHPAQLPHHTSYIGCLSRFVNKPGVSKKYDLLVLISGPEPQRTNLEKIIISQVQSLSIKTLIVSGLPGNHTSTQIAPNVDQVNHLNAEALNEAILASDMVLSRSGYTTLMDLVRLDKKAILVPTPGQSEQVYLGEYLMEKGYFYSLSQEGFDLKSALEKAAAFQFKSFHQNDMDQYKKVVQQFLTNSLHWQPQNIAANQHS</sequence>
<dbReference type="InterPro" id="IPR007235">
    <property type="entry name" value="Glyco_trans_28_C"/>
</dbReference>
<dbReference type="Gene3D" id="3.40.50.2000">
    <property type="entry name" value="Glycogen Phosphorylase B"/>
    <property type="match status" value="1"/>
</dbReference>
<dbReference type="RefSeq" id="WP_116975617.1">
    <property type="nucleotide sequence ID" value="NZ_QPMM01000004.1"/>
</dbReference>
<reference evidence="2 3" key="1">
    <citation type="submission" date="2018-07" db="EMBL/GenBank/DDBJ databases">
        <title>Chitinophaga K2CV101002-2 sp. nov., isolated from a monsoon evergreen broad-leaved forest soil.</title>
        <authorList>
            <person name="Lv Y."/>
        </authorList>
    </citation>
    <scope>NUCLEOTIDE SEQUENCE [LARGE SCALE GENOMIC DNA]</scope>
    <source>
        <strain evidence="2 3">GDMCC 1.1288</strain>
    </source>
</reference>
<comment type="caution">
    <text evidence="2">The sequence shown here is derived from an EMBL/GenBank/DDBJ whole genome shotgun (WGS) entry which is preliminary data.</text>
</comment>
<keyword evidence="3" id="KW-1185">Reference proteome</keyword>
<protein>
    <submittedName>
        <fullName evidence="2">Glycosyl transferase family 28</fullName>
    </submittedName>
</protein>
<gene>
    <name evidence="2" type="ORF">DVR12_10440</name>
</gene>
<dbReference type="GO" id="GO:0016758">
    <property type="term" value="F:hexosyltransferase activity"/>
    <property type="evidence" value="ECO:0007669"/>
    <property type="project" value="InterPro"/>
</dbReference>
<keyword evidence="2" id="KW-0808">Transferase</keyword>
<dbReference type="SUPFAM" id="SSF53756">
    <property type="entry name" value="UDP-Glycosyltransferase/glycogen phosphorylase"/>
    <property type="match status" value="1"/>
</dbReference>
<dbReference type="AlphaFoldDB" id="A0A3E1YC98"/>
<evidence type="ECO:0000313" key="3">
    <source>
        <dbReference type="Proteomes" id="UP000260644"/>
    </source>
</evidence>
<dbReference type="OrthoDB" id="9803241at2"/>
<dbReference type="EMBL" id="QPMM01000004">
    <property type="protein sequence ID" value="RFS23424.1"/>
    <property type="molecule type" value="Genomic_DNA"/>
</dbReference>
<name>A0A3E1YC98_9BACT</name>
<dbReference type="PANTHER" id="PTHR21015">
    <property type="entry name" value="UDP-N-ACETYLGLUCOSAMINE--N-ACETYLMURAMYL-(PENTAPEPTIDE) PYROPHOSPHORYL-UNDECAPRENOL N-ACETYLGLUCOSAMINE TRANSFERASE 1"/>
    <property type="match status" value="1"/>
</dbReference>
<accession>A0A3E1YC98</accession>
<evidence type="ECO:0000313" key="2">
    <source>
        <dbReference type="EMBL" id="RFS23424.1"/>
    </source>
</evidence>
<dbReference type="Pfam" id="PF04101">
    <property type="entry name" value="Glyco_tran_28_C"/>
    <property type="match status" value="1"/>
</dbReference>
<proteinExistence type="predicted"/>
<organism evidence="2 3">
    <name type="scientific">Chitinophaga silvatica</name>
    <dbReference type="NCBI Taxonomy" id="2282649"/>
    <lineage>
        <taxon>Bacteria</taxon>
        <taxon>Pseudomonadati</taxon>
        <taxon>Bacteroidota</taxon>
        <taxon>Chitinophagia</taxon>
        <taxon>Chitinophagales</taxon>
        <taxon>Chitinophagaceae</taxon>
        <taxon>Chitinophaga</taxon>
    </lineage>
</organism>
<evidence type="ECO:0000259" key="1">
    <source>
        <dbReference type="Pfam" id="PF04101"/>
    </source>
</evidence>
<feature type="domain" description="Glycosyl transferase family 28 C-terminal" evidence="1">
    <location>
        <begin position="264"/>
        <end position="342"/>
    </location>
</feature>
<dbReference type="Proteomes" id="UP000260644">
    <property type="component" value="Unassembled WGS sequence"/>
</dbReference>
<dbReference type="PANTHER" id="PTHR21015:SF22">
    <property type="entry name" value="GLYCOSYLTRANSFERASE"/>
    <property type="match status" value="1"/>
</dbReference>